<accession>A0ACB9DNS1</accession>
<evidence type="ECO:0000313" key="1">
    <source>
        <dbReference type="EMBL" id="KAI3748294.1"/>
    </source>
</evidence>
<comment type="caution">
    <text evidence="1">The sequence shown here is derived from an EMBL/GenBank/DDBJ whole genome shotgun (WGS) entry which is preliminary data.</text>
</comment>
<dbReference type="EMBL" id="CM042049">
    <property type="protein sequence ID" value="KAI3748294.1"/>
    <property type="molecule type" value="Genomic_DNA"/>
</dbReference>
<protein>
    <submittedName>
        <fullName evidence="1">Uncharacterized protein</fullName>
    </submittedName>
</protein>
<gene>
    <name evidence="1" type="ORF">L6452_11278</name>
</gene>
<evidence type="ECO:0000313" key="2">
    <source>
        <dbReference type="Proteomes" id="UP001055879"/>
    </source>
</evidence>
<sequence length="79" mass="9092">MIICRFVFGILYHNCYLNFTLNSSPLCFVEVRSASILKICLCSLCHLALCFYCLLDCRLLRLLLQRSFFAQFAGVNSLD</sequence>
<keyword evidence="2" id="KW-1185">Reference proteome</keyword>
<dbReference type="Proteomes" id="UP001055879">
    <property type="component" value="Linkage Group LG03"/>
</dbReference>
<organism evidence="1 2">
    <name type="scientific">Arctium lappa</name>
    <name type="common">Greater burdock</name>
    <name type="synonym">Lappa major</name>
    <dbReference type="NCBI Taxonomy" id="4217"/>
    <lineage>
        <taxon>Eukaryota</taxon>
        <taxon>Viridiplantae</taxon>
        <taxon>Streptophyta</taxon>
        <taxon>Embryophyta</taxon>
        <taxon>Tracheophyta</taxon>
        <taxon>Spermatophyta</taxon>
        <taxon>Magnoliopsida</taxon>
        <taxon>eudicotyledons</taxon>
        <taxon>Gunneridae</taxon>
        <taxon>Pentapetalae</taxon>
        <taxon>asterids</taxon>
        <taxon>campanulids</taxon>
        <taxon>Asterales</taxon>
        <taxon>Asteraceae</taxon>
        <taxon>Carduoideae</taxon>
        <taxon>Cardueae</taxon>
        <taxon>Arctiinae</taxon>
        <taxon>Arctium</taxon>
    </lineage>
</organism>
<reference evidence="1 2" key="2">
    <citation type="journal article" date="2022" name="Mol. Ecol. Resour.">
        <title>The genomes of chicory, endive, great burdock and yacon provide insights into Asteraceae paleo-polyploidization history and plant inulin production.</title>
        <authorList>
            <person name="Fan W."/>
            <person name="Wang S."/>
            <person name="Wang H."/>
            <person name="Wang A."/>
            <person name="Jiang F."/>
            <person name="Liu H."/>
            <person name="Zhao H."/>
            <person name="Xu D."/>
            <person name="Zhang Y."/>
        </authorList>
    </citation>
    <scope>NUCLEOTIDE SEQUENCE [LARGE SCALE GENOMIC DNA]</scope>
    <source>
        <strain evidence="2">cv. Niubang</strain>
    </source>
</reference>
<proteinExistence type="predicted"/>
<name>A0ACB9DNS1_ARCLA</name>
<reference evidence="2" key="1">
    <citation type="journal article" date="2022" name="Mol. Ecol. Resour.">
        <title>The genomes of chicory, endive, great burdock and yacon provide insights into Asteraceae palaeo-polyploidization history and plant inulin production.</title>
        <authorList>
            <person name="Fan W."/>
            <person name="Wang S."/>
            <person name="Wang H."/>
            <person name="Wang A."/>
            <person name="Jiang F."/>
            <person name="Liu H."/>
            <person name="Zhao H."/>
            <person name="Xu D."/>
            <person name="Zhang Y."/>
        </authorList>
    </citation>
    <scope>NUCLEOTIDE SEQUENCE [LARGE SCALE GENOMIC DNA]</scope>
    <source>
        <strain evidence="2">cv. Niubang</strain>
    </source>
</reference>